<proteinExistence type="predicted"/>
<name>A0A9W7SV51_9PEZI</name>
<evidence type="ECO:0000313" key="3">
    <source>
        <dbReference type="Proteomes" id="UP001138500"/>
    </source>
</evidence>
<reference evidence="2 3" key="2">
    <citation type="journal article" date="2021" name="Curr. Genet.">
        <title>Genetic response to nitrogen starvation in the aggressive Eucalyptus foliar pathogen Teratosphaeria destructans.</title>
        <authorList>
            <person name="Havenga M."/>
            <person name="Wingfield B.D."/>
            <person name="Wingfield M.J."/>
            <person name="Dreyer L.L."/>
            <person name="Roets F."/>
            <person name="Aylward J."/>
        </authorList>
    </citation>
    <scope>NUCLEOTIDE SEQUENCE [LARGE SCALE GENOMIC DNA]</scope>
    <source>
        <strain evidence="2">CMW44962</strain>
    </source>
</reference>
<sequence length="69" mass="7359">MRRGPGVQQKKQSSGVANGGADEGKEEQHKTDYSSEKQMHAQGAQENSGALAVRGAIFYGDAVVRQVAR</sequence>
<feature type="region of interest" description="Disordered" evidence="1">
    <location>
        <begin position="1"/>
        <end position="48"/>
    </location>
</feature>
<evidence type="ECO:0000256" key="1">
    <source>
        <dbReference type="SAM" id="MobiDB-lite"/>
    </source>
</evidence>
<accession>A0A9W7SV51</accession>
<organism evidence="2 3">
    <name type="scientific">Teratosphaeria destructans</name>
    <dbReference type="NCBI Taxonomy" id="418781"/>
    <lineage>
        <taxon>Eukaryota</taxon>
        <taxon>Fungi</taxon>
        <taxon>Dikarya</taxon>
        <taxon>Ascomycota</taxon>
        <taxon>Pezizomycotina</taxon>
        <taxon>Dothideomycetes</taxon>
        <taxon>Dothideomycetidae</taxon>
        <taxon>Mycosphaerellales</taxon>
        <taxon>Teratosphaeriaceae</taxon>
        <taxon>Teratosphaeria</taxon>
    </lineage>
</organism>
<dbReference type="AlphaFoldDB" id="A0A9W7SV51"/>
<evidence type="ECO:0000313" key="2">
    <source>
        <dbReference type="EMBL" id="KAH9831915.1"/>
    </source>
</evidence>
<dbReference type="Proteomes" id="UP001138500">
    <property type="component" value="Unassembled WGS sequence"/>
</dbReference>
<keyword evidence="3" id="KW-1185">Reference proteome</keyword>
<comment type="caution">
    <text evidence="2">The sequence shown here is derived from an EMBL/GenBank/DDBJ whole genome shotgun (WGS) entry which is preliminary data.</text>
</comment>
<dbReference type="EMBL" id="RIBY02001147">
    <property type="protein sequence ID" value="KAH9831915.1"/>
    <property type="molecule type" value="Genomic_DNA"/>
</dbReference>
<feature type="compositionally biased region" description="Basic and acidic residues" evidence="1">
    <location>
        <begin position="22"/>
        <end position="39"/>
    </location>
</feature>
<reference evidence="2 3" key="1">
    <citation type="journal article" date="2018" name="IMA Fungus">
        <title>IMA Genome-F 10: Nine draft genome sequences of Claviceps purpurea s.lat., including C. arundinis, C. humidiphila, and C. cf. spartinae, pseudomolecules for the pitch canker pathogen Fusarium circinatum, draft genome of Davidsoniella eucalypti, Grosmannia galeiformis, Quambalaria eucalypti, and Teratosphaeria destructans.</title>
        <authorList>
            <person name="Wingfield B.D."/>
            <person name="Liu M."/>
            <person name="Nguyen H.D."/>
            <person name="Lane F.A."/>
            <person name="Morgan S.W."/>
            <person name="De Vos L."/>
            <person name="Wilken P.M."/>
            <person name="Duong T.A."/>
            <person name="Aylward J."/>
            <person name="Coetzee M.P."/>
            <person name="Dadej K."/>
            <person name="De Beer Z.W."/>
            <person name="Findlay W."/>
            <person name="Havenga M."/>
            <person name="Kolarik M."/>
            <person name="Menzies J.G."/>
            <person name="Naidoo K."/>
            <person name="Pochopski O."/>
            <person name="Shoukouhi P."/>
            <person name="Santana Q.C."/>
            <person name="Seifert K.A."/>
            <person name="Soal N."/>
            <person name="Steenkamp E.T."/>
            <person name="Tatham C.T."/>
            <person name="van der Nest M.A."/>
            <person name="Wingfield M.J."/>
        </authorList>
    </citation>
    <scope>NUCLEOTIDE SEQUENCE [LARGE SCALE GENOMIC DNA]</scope>
    <source>
        <strain evidence="2">CMW44962</strain>
    </source>
</reference>
<gene>
    <name evidence="2" type="ORF">Tdes44962_MAKER08861</name>
</gene>
<protein>
    <submittedName>
        <fullName evidence="2">Uncharacterized protein</fullName>
    </submittedName>
</protein>